<dbReference type="OrthoDB" id="27543at2759"/>
<organism evidence="4 7">
    <name type="scientific">Rotaria sordida</name>
    <dbReference type="NCBI Taxonomy" id="392033"/>
    <lineage>
        <taxon>Eukaryota</taxon>
        <taxon>Metazoa</taxon>
        <taxon>Spiralia</taxon>
        <taxon>Gnathifera</taxon>
        <taxon>Rotifera</taxon>
        <taxon>Eurotatoria</taxon>
        <taxon>Bdelloidea</taxon>
        <taxon>Philodinida</taxon>
        <taxon>Philodinidae</taxon>
        <taxon>Rotaria</taxon>
    </lineage>
</organism>
<accession>A0A815EIZ2</accession>
<dbReference type="Proteomes" id="UP000663889">
    <property type="component" value="Unassembled WGS sequence"/>
</dbReference>
<reference evidence="4" key="1">
    <citation type="submission" date="2021-02" db="EMBL/GenBank/DDBJ databases">
        <authorList>
            <person name="Nowell W R."/>
        </authorList>
    </citation>
    <scope>NUCLEOTIDE SEQUENCE</scope>
</reference>
<feature type="region of interest" description="Disordered" evidence="2">
    <location>
        <begin position="1"/>
        <end position="51"/>
    </location>
</feature>
<evidence type="ECO:0000313" key="6">
    <source>
        <dbReference type="EMBL" id="CAF4051690.1"/>
    </source>
</evidence>
<name>A0A815EIZ2_9BILA</name>
<dbReference type="AlphaFoldDB" id="A0A815EIZ2"/>
<proteinExistence type="inferred from homology"/>
<comment type="caution">
    <text evidence="4">The sequence shown here is derived from an EMBL/GenBank/DDBJ whole genome shotgun (WGS) entry which is preliminary data.</text>
</comment>
<dbReference type="Proteomes" id="UP000663823">
    <property type="component" value="Unassembled WGS sequence"/>
</dbReference>
<evidence type="ECO:0000256" key="2">
    <source>
        <dbReference type="SAM" id="MobiDB-lite"/>
    </source>
</evidence>
<sequence>MPRSSKKRRPNTEPPQPEDSSSTSSSNNEEDLDESMNNNPQESIQIDLEARSPIDTDRDAILYFLEQSFGSSIKKSILDLNQLATQLVTQQSCGSVFYQPLDSTMDETDDDDDDSPVLGICSILRFDQQYNKQLQPWLLDKCSDNEQAKNILQSSKCGFFINERYINIPADISLPAIRTLRQEITYPIDYWIIHAKLRLHKSDSNTIYYVNGEEEIFQQYSTVSVDYHPIQSNAGEWTHRRKIMFVSSDKLDQICLDIEQKLKQ</sequence>
<evidence type="ECO:0000313" key="3">
    <source>
        <dbReference type="EMBL" id="CAF1255279.1"/>
    </source>
</evidence>
<evidence type="ECO:0000313" key="5">
    <source>
        <dbReference type="EMBL" id="CAF3808918.1"/>
    </source>
</evidence>
<gene>
    <name evidence="6" type="ORF">FNK824_LOCUS28745</name>
    <name evidence="5" type="ORF">OTI717_LOCUS18712</name>
    <name evidence="3" type="ORF">RFH988_LOCUS27389</name>
    <name evidence="4" type="ORF">SEV965_LOCUS26871</name>
</gene>
<evidence type="ECO:0000313" key="7">
    <source>
        <dbReference type="Proteomes" id="UP000663889"/>
    </source>
</evidence>
<dbReference type="GO" id="GO:0005634">
    <property type="term" value="C:nucleus"/>
    <property type="evidence" value="ECO:0007669"/>
    <property type="project" value="TreeGrafter"/>
</dbReference>
<dbReference type="PANTHER" id="PTHR13261">
    <property type="entry name" value="BRCA2 AND CDKN1A INTERACTING PROTEIN"/>
    <property type="match status" value="1"/>
</dbReference>
<evidence type="ECO:0000256" key="1">
    <source>
        <dbReference type="ARBA" id="ARBA00006781"/>
    </source>
</evidence>
<dbReference type="PANTHER" id="PTHR13261:SF0">
    <property type="entry name" value="BRCA2 AND CDKN1A-INTERACTING PROTEIN"/>
    <property type="match status" value="1"/>
</dbReference>
<feature type="compositionally biased region" description="Low complexity" evidence="2">
    <location>
        <begin position="18"/>
        <end position="27"/>
    </location>
</feature>
<dbReference type="EMBL" id="CAJNOO010002306">
    <property type="protein sequence ID" value="CAF1255279.1"/>
    <property type="molecule type" value="Genomic_DNA"/>
</dbReference>
<dbReference type="EMBL" id="CAJOAX010002627">
    <property type="protein sequence ID" value="CAF3808918.1"/>
    <property type="molecule type" value="Genomic_DNA"/>
</dbReference>
<evidence type="ECO:0000313" key="4">
    <source>
        <dbReference type="EMBL" id="CAF1312547.1"/>
    </source>
</evidence>
<dbReference type="Pfam" id="PF13862">
    <property type="entry name" value="BCCIP"/>
    <property type="match status" value="1"/>
</dbReference>
<dbReference type="EMBL" id="CAJOBE010008002">
    <property type="protein sequence ID" value="CAF4051690.1"/>
    <property type="molecule type" value="Genomic_DNA"/>
</dbReference>
<dbReference type="EMBL" id="CAJNOU010002338">
    <property type="protein sequence ID" value="CAF1312547.1"/>
    <property type="molecule type" value="Genomic_DNA"/>
</dbReference>
<dbReference type="InterPro" id="IPR025602">
    <property type="entry name" value="BCP1_family"/>
</dbReference>
<dbReference type="Proteomes" id="UP000663882">
    <property type="component" value="Unassembled WGS sequence"/>
</dbReference>
<dbReference type="Proteomes" id="UP000663874">
    <property type="component" value="Unassembled WGS sequence"/>
</dbReference>
<evidence type="ECO:0008006" key="8">
    <source>
        <dbReference type="Google" id="ProtNLM"/>
    </source>
</evidence>
<comment type="similarity">
    <text evidence="1">Belongs to the BCP1 family.</text>
</comment>
<protein>
    <recommendedName>
        <fullName evidence="8">Protein BCCIP homolog</fullName>
    </recommendedName>
</protein>